<evidence type="ECO:0000313" key="4">
    <source>
        <dbReference type="EMBL" id="TRY81100.1"/>
    </source>
</evidence>
<gene>
    <name evidence="4" type="ORF">TCAL_13875</name>
</gene>
<evidence type="ECO:0000256" key="2">
    <source>
        <dbReference type="SAM" id="SignalP"/>
    </source>
</evidence>
<keyword evidence="2" id="KW-0732">Signal</keyword>
<keyword evidence="5" id="KW-1185">Reference proteome</keyword>
<comment type="caution">
    <text evidence="4">The sequence shown here is derived from an EMBL/GenBank/DDBJ whole genome shotgun (WGS) entry which is preliminary data.</text>
</comment>
<evidence type="ECO:0000313" key="5">
    <source>
        <dbReference type="Proteomes" id="UP000318571"/>
    </source>
</evidence>
<evidence type="ECO:0000256" key="1">
    <source>
        <dbReference type="SAM" id="MobiDB-lite"/>
    </source>
</evidence>
<feature type="domain" description="CUB" evidence="3">
    <location>
        <begin position="63"/>
        <end position="174"/>
    </location>
</feature>
<name>A0A553PTT5_TIGCA</name>
<protein>
    <recommendedName>
        <fullName evidence="3">CUB domain-containing protein</fullName>
    </recommendedName>
</protein>
<dbReference type="PANTHER" id="PTHR33236">
    <property type="entry name" value="INTRAFLAGELLAR TRANSPORT PROTEIN 122 FAMILY PROTEIN-RELATED"/>
    <property type="match status" value="1"/>
</dbReference>
<dbReference type="InterPro" id="IPR058698">
    <property type="entry name" value="CUB_metazoa"/>
</dbReference>
<dbReference type="AlphaFoldDB" id="A0A553PTT5"/>
<feature type="region of interest" description="Disordered" evidence="1">
    <location>
        <begin position="25"/>
        <end position="54"/>
    </location>
</feature>
<accession>A0A553PTT5</accession>
<proteinExistence type="predicted"/>
<sequence>MIFKNRTLRLVTLAVLASCLVVGGEPEPRRGSKVSPKFSNKSEGNNKTVNSREGKELCPTGCGCLQYHTGLTGRFTSFNFAPTNDNHLANQDYSICIRQEAGFCCIEYSLCPDANSFSIDTNMMLMMAKVETECFSVDYITIEGGQGSCSGSAVPSAGVNRYCGDKLNPLTMEGENVPICGVCLEYRQIPC</sequence>
<organism evidence="4 5">
    <name type="scientific">Tigriopus californicus</name>
    <name type="common">Marine copepod</name>
    <dbReference type="NCBI Taxonomy" id="6832"/>
    <lineage>
        <taxon>Eukaryota</taxon>
        <taxon>Metazoa</taxon>
        <taxon>Ecdysozoa</taxon>
        <taxon>Arthropoda</taxon>
        <taxon>Crustacea</taxon>
        <taxon>Multicrustacea</taxon>
        <taxon>Hexanauplia</taxon>
        <taxon>Copepoda</taxon>
        <taxon>Harpacticoida</taxon>
        <taxon>Harpacticidae</taxon>
        <taxon>Tigriopus</taxon>
    </lineage>
</organism>
<dbReference type="Pfam" id="PF26080">
    <property type="entry name" value="CUB_animal"/>
    <property type="match status" value="1"/>
</dbReference>
<dbReference type="PANTHER" id="PTHR33236:SF5">
    <property type="entry name" value="CUB DOMAIN-CONTAINING PROTEIN"/>
    <property type="match status" value="1"/>
</dbReference>
<feature type="compositionally biased region" description="Polar residues" evidence="1">
    <location>
        <begin position="37"/>
        <end position="49"/>
    </location>
</feature>
<feature type="chain" id="PRO_5021859718" description="CUB domain-containing protein" evidence="2">
    <location>
        <begin position="25"/>
        <end position="191"/>
    </location>
</feature>
<evidence type="ECO:0000259" key="3">
    <source>
        <dbReference type="Pfam" id="PF26080"/>
    </source>
</evidence>
<dbReference type="Proteomes" id="UP000318571">
    <property type="component" value="Chromosome 12"/>
</dbReference>
<feature type="signal peptide" evidence="2">
    <location>
        <begin position="1"/>
        <end position="24"/>
    </location>
</feature>
<dbReference type="EMBL" id="VCGU01000001">
    <property type="protein sequence ID" value="TRY81100.1"/>
    <property type="molecule type" value="Genomic_DNA"/>
</dbReference>
<reference evidence="4 5" key="1">
    <citation type="journal article" date="2018" name="Nat. Ecol. Evol.">
        <title>Genomic signatures of mitonuclear coevolution across populations of Tigriopus californicus.</title>
        <authorList>
            <person name="Barreto F.S."/>
            <person name="Watson E.T."/>
            <person name="Lima T.G."/>
            <person name="Willett C.S."/>
            <person name="Edmands S."/>
            <person name="Li W."/>
            <person name="Burton R.S."/>
        </authorList>
    </citation>
    <scope>NUCLEOTIDE SEQUENCE [LARGE SCALE GENOMIC DNA]</scope>
    <source>
        <strain evidence="4 5">San Diego</strain>
    </source>
</reference>